<dbReference type="Pfam" id="PF00117">
    <property type="entry name" value="GATase"/>
    <property type="match status" value="1"/>
</dbReference>
<evidence type="ECO:0000313" key="3">
    <source>
        <dbReference type="EMBL" id="MCM5672063.1"/>
    </source>
</evidence>
<dbReference type="FunFam" id="3.40.50.880:FF:000003">
    <property type="entry name" value="Anthranilate synthase component II"/>
    <property type="match status" value="1"/>
</dbReference>
<name>A0A8X8GS21_STAHO</name>
<sequence>MIIVIDNNDSFTYNLIDYIKTKTSHCVKVIKVTEVTVALLEELTIEAIVISPGPGKPSDYPILKSVLDRYASSVPILGICLGFQLIYEYYGGEIMHGPKPVHGHTTPIMHTGKGLFKQLPQNFNVMRYHSLIANRQQLPSQLNITATNNEGIMMAFEHDTLPIFAVQYHPESILSEYGHQQIQYFIERVGKTHEYYV</sequence>
<dbReference type="InterPro" id="IPR017926">
    <property type="entry name" value="GATASE"/>
</dbReference>
<dbReference type="PANTHER" id="PTHR43418:SF4">
    <property type="entry name" value="MULTIFUNCTIONAL TRYPTOPHAN BIOSYNTHESIS PROTEIN"/>
    <property type="match status" value="1"/>
</dbReference>
<evidence type="ECO:0000259" key="2">
    <source>
        <dbReference type="Pfam" id="PF00117"/>
    </source>
</evidence>
<dbReference type="InterPro" id="IPR006221">
    <property type="entry name" value="TrpG/PapA_dom"/>
</dbReference>
<accession>A0A8X8GS21</accession>
<keyword evidence="4" id="KW-1185">Reference proteome</keyword>
<evidence type="ECO:0000313" key="4">
    <source>
        <dbReference type="Proteomes" id="UP000665944"/>
    </source>
</evidence>
<dbReference type="InterPro" id="IPR050472">
    <property type="entry name" value="Anth_synth/Amidotransfase"/>
</dbReference>
<dbReference type="AlphaFoldDB" id="A0A8X8GS21"/>
<dbReference type="CDD" id="cd01743">
    <property type="entry name" value="GATase1_Anthranilate_Synthase"/>
    <property type="match status" value="1"/>
</dbReference>
<dbReference type="PROSITE" id="PS51273">
    <property type="entry name" value="GATASE_TYPE_1"/>
    <property type="match status" value="1"/>
</dbReference>
<dbReference type="InterPro" id="IPR029062">
    <property type="entry name" value="Class_I_gatase-like"/>
</dbReference>
<reference evidence="3 4" key="1">
    <citation type="submission" date="2022-06" db="EMBL/GenBank/DDBJ databases">
        <title>Staphylococcus hominis ShoR14 genome sequence.</title>
        <authorList>
            <person name="Yeo C.C."/>
            <person name="Chew C.H."/>
            <person name="Che Hamzah A.M."/>
            <person name="Al-Trad E.I."/>
        </authorList>
    </citation>
    <scope>NUCLEOTIDE SEQUENCE [LARGE SCALE GENOMIC DNA]</scope>
    <source>
        <strain evidence="3 4">ShoR14</strain>
    </source>
</reference>
<comment type="caution">
    <text evidence="3">The sequence shown here is derived from an EMBL/GenBank/DDBJ whole genome shotgun (WGS) entry which is preliminary data.</text>
</comment>
<dbReference type="EMBL" id="JAGHKT020000004">
    <property type="protein sequence ID" value="MCM5672063.1"/>
    <property type="molecule type" value="Genomic_DNA"/>
</dbReference>
<dbReference type="GO" id="GO:0004049">
    <property type="term" value="F:anthranilate synthase activity"/>
    <property type="evidence" value="ECO:0007669"/>
    <property type="project" value="TreeGrafter"/>
</dbReference>
<evidence type="ECO:0000256" key="1">
    <source>
        <dbReference type="ARBA" id="ARBA00022962"/>
    </source>
</evidence>
<proteinExistence type="predicted"/>
<dbReference type="NCBIfam" id="TIGR00566">
    <property type="entry name" value="trpG_papA"/>
    <property type="match status" value="1"/>
</dbReference>
<protein>
    <submittedName>
        <fullName evidence="3">Aminodeoxychorismate/anthranilate synthase component II</fullName>
    </submittedName>
</protein>
<gene>
    <name evidence="3" type="ORF">J7T32_004680</name>
</gene>
<dbReference type="PRINTS" id="PR00096">
    <property type="entry name" value="GATASE"/>
</dbReference>
<dbReference type="GO" id="GO:0000162">
    <property type="term" value="P:L-tryptophan biosynthetic process"/>
    <property type="evidence" value="ECO:0007669"/>
    <property type="project" value="TreeGrafter"/>
</dbReference>
<dbReference type="Gene3D" id="3.40.50.880">
    <property type="match status" value="1"/>
</dbReference>
<feature type="domain" description="Glutamine amidotransferase" evidence="2">
    <location>
        <begin position="4"/>
        <end position="186"/>
    </location>
</feature>
<dbReference type="Proteomes" id="UP000665944">
    <property type="component" value="Unassembled WGS sequence"/>
</dbReference>
<dbReference type="GO" id="GO:0005829">
    <property type="term" value="C:cytosol"/>
    <property type="evidence" value="ECO:0007669"/>
    <property type="project" value="TreeGrafter"/>
</dbReference>
<dbReference type="PANTHER" id="PTHR43418">
    <property type="entry name" value="MULTIFUNCTIONAL TRYPTOPHAN BIOSYNTHESIS PROTEIN-RELATED"/>
    <property type="match status" value="1"/>
</dbReference>
<organism evidence="3 4">
    <name type="scientific">Staphylococcus hominis</name>
    <dbReference type="NCBI Taxonomy" id="1290"/>
    <lineage>
        <taxon>Bacteria</taxon>
        <taxon>Bacillati</taxon>
        <taxon>Bacillota</taxon>
        <taxon>Bacilli</taxon>
        <taxon>Bacillales</taxon>
        <taxon>Staphylococcaceae</taxon>
        <taxon>Staphylococcus</taxon>
    </lineage>
</organism>
<dbReference type="PRINTS" id="PR00099">
    <property type="entry name" value="CPSGATASE"/>
</dbReference>
<dbReference type="PRINTS" id="PR00097">
    <property type="entry name" value="ANTSNTHASEII"/>
</dbReference>
<dbReference type="RefSeq" id="WP_017175960.1">
    <property type="nucleotide sequence ID" value="NZ_CABMJU010000034.1"/>
</dbReference>
<dbReference type="SUPFAM" id="SSF52317">
    <property type="entry name" value="Class I glutamine amidotransferase-like"/>
    <property type="match status" value="1"/>
</dbReference>
<keyword evidence="1" id="KW-0315">Glutamine amidotransferase</keyword>